<dbReference type="InterPro" id="IPR001878">
    <property type="entry name" value="Znf_CCHC"/>
</dbReference>
<dbReference type="PANTHER" id="PTHR31286">
    <property type="entry name" value="GLYCINE-RICH CELL WALL STRUCTURAL PROTEIN 1.8-LIKE"/>
    <property type="match status" value="1"/>
</dbReference>
<comment type="caution">
    <text evidence="3">The sequence shown here is derived from an EMBL/GenBank/DDBJ whole genome shotgun (WGS) entry which is preliminary data.</text>
</comment>
<evidence type="ECO:0000256" key="1">
    <source>
        <dbReference type="PROSITE-ProRule" id="PRU00047"/>
    </source>
</evidence>
<sequence length="146" mass="16399">MIKAIGECIGPIIKIDYHKENGRRGRFARMAISLDLQKPLISKLLVNSRIQIVEHESLPTICFVCGKYGHVKDICPLTMELATAVTDPTACPISPLTPIPDEPFRPRMKVECRQRRSVLKGPSSKASNHDISIKISRFNPILRKIL</sequence>
<gene>
    <name evidence="3" type="ORF">V6N11_054155</name>
</gene>
<proteinExistence type="predicted"/>
<keyword evidence="1" id="KW-0863">Zinc-finger</keyword>
<feature type="domain" description="CCHC-type" evidence="2">
    <location>
        <begin position="62"/>
        <end position="76"/>
    </location>
</feature>
<dbReference type="PROSITE" id="PS50158">
    <property type="entry name" value="ZF_CCHC"/>
    <property type="match status" value="1"/>
</dbReference>
<keyword evidence="1" id="KW-0862">Zinc</keyword>
<dbReference type="EMBL" id="JBBPBN010000017">
    <property type="protein sequence ID" value="KAK9019640.1"/>
    <property type="molecule type" value="Genomic_DNA"/>
</dbReference>
<accession>A0ABR2S3I8</accession>
<dbReference type="Proteomes" id="UP001396334">
    <property type="component" value="Unassembled WGS sequence"/>
</dbReference>
<keyword evidence="1" id="KW-0479">Metal-binding</keyword>
<dbReference type="SUPFAM" id="SSF57756">
    <property type="entry name" value="Retrovirus zinc finger-like domains"/>
    <property type="match status" value="1"/>
</dbReference>
<evidence type="ECO:0000313" key="4">
    <source>
        <dbReference type="Proteomes" id="UP001396334"/>
    </source>
</evidence>
<dbReference type="InterPro" id="IPR040256">
    <property type="entry name" value="At4g02000-like"/>
</dbReference>
<organism evidence="3 4">
    <name type="scientific">Hibiscus sabdariffa</name>
    <name type="common">roselle</name>
    <dbReference type="NCBI Taxonomy" id="183260"/>
    <lineage>
        <taxon>Eukaryota</taxon>
        <taxon>Viridiplantae</taxon>
        <taxon>Streptophyta</taxon>
        <taxon>Embryophyta</taxon>
        <taxon>Tracheophyta</taxon>
        <taxon>Spermatophyta</taxon>
        <taxon>Magnoliopsida</taxon>
        <taxon>eudicotyledons</taxon>
        <taxon>Gunneridae</taxon>
        <taxon>Pentapetalae</taxon>
        <taxon>rosids</taxon>
        <taxon>malvids</taxon>
        <taxon>Malvales</taxon>
        <taxon>Malvaceae</taxon>
        <taxon>Malvoideae</taxon>
        <taxon>Hibiscus</taxon>
    </lineage>
</organism>
<dbReference type="PANTHER" id="PTHR31286:SF173">
    <property type="entry name" value="DUF4283 DOMAIN-CONTAINING PROTEIN"/>
    <property type="match status" value="1"/>
</dbReference>
<evidence type="ECO:0000313" key="3">
    <source>
        <dbReference type="EMBL" id="KAK9019640.1"/>
    </source>
</evidence>
<evidence type="ECO:0000259" key="2">
    <source>
        <dbReference type="PROSITE" id="PS50158"/>
    </source>
</evidence>
<protein>
    <recommendedName>
        <fullName evidence="2">CCHC-type domain-containing protein</fullName>
    </recommendedName>
</protein>
<dbReference type="InterPro" id="IPR036875">
    <property type="entry name" value="Znf_CCHC_sf"/>
</dbReference>
<keyword evidence="4" id="KW-1185">Reference proteome</keyword>
<reference evidence="3 4" key="1">
    <citation type="journal article" date="2024" name="G3 (Bethesda)">
        <title>Genome assembly of Hibiscus sabdariffa L. provides insights into metabolisms of medicinal natural products.</title>
        <authorList>
            <person name="Kim T."/>
        </authorList>
    </citation>
    <scope>NUCLEOTIDE SEQUENCE [LARGE SCALE GENOMIC DNA]</scope>
    <source>
        <strain evidence="3">TK-2024</strain>
        <tissue evidence="3">Old leaves</tissue>
    </source>
</reference>
<name>A0ABR2S3I8_9ROSI</name>